<proteinExistence type="predicted"/>
<feature type="repeat" description="TPR" evidence="3">
    <location>
        <begin position="453"/>
        <end position="486"/>
    </location>
</feature>
<reference evidence="5" key="1">
    <citation type="submission" date="2021-02" db="EMBL/GenBank/DDBJ databases">
        <authorList>
            <person name="Nowell W R."/>
        </authorList>
    </citation>
    <scope>NUCLEOTIDE SEQUENCE</scope>
</reference>
<evidence type="ECO:0000313" key="5">
    <source>
        <dbReference type="EMBL" id="CAF1474807.1"/>
    </source>
</evidence>
<dbReference type="SUPFAM" id="SSF81901">
    <property type="entry name" value="HCP-like"/>
    <property type="match status" value="1"/>
</dbReference>
<dbReference type="OrthoDB" id="7103806at2759"/>
<keyword evidence="1" id="KW-0677">Repeat</keyword>
<evidence type="ECO:0000256" key="1">
    <source>
        <dbReference type="ARBA" id="ARBA00022737"/>
    </source>
</evidence>
<feature type="repeat" description="TPR" evidence="3">
    <location>
        <begin position="621"/>
        <end position="654"/>
    </location>
</feature>
<feature type="repeat" description="TPR" evidence="3">
    <location>
        <begin position="537"/>
        <end position="570"/>
    </location>
</feature>
<dbReference type="Proteomes" id="UP000663834">
    <property type="component" value="Unassembled WGS sequence"/>
</dbReference>
<dbReference type="Gene3D" id="3.90.176.10">
    <property type="entry name" value="Toxin ADP-ribosyltransferase, Chain A, domain 1"/>
    <property type="match status" value="1"/>
</dbReference>
<dbReference type="Pfam" id="PF13374">
    <property type="entry name" value="TPR_10"/>
    <property type="match status" value="1"/>
</dbReference>
<dbReference type="InterPro" id="IPR019734">
    <property type="entry name" value="TPR_rpt"/>
</dbReference>
<accession>A0A815RB67</accession>
<dbReference type="PANTHER" id="PTHR45641:SF19">
    <property type="entry name" value="NEPHROCYSTIN-3"/>
    <property type="match status" value="1"/>
</dbReference>
<feature type="repeat" description="TPR" evidence="3">
    <location>
        <begin position="660"/>
        <end position="693"/>
    </location>
</feature>
<evidence type="ECO:0000313" key="7">
    <source>
        <dbReference type="Proteomes" id="UP000663834"/>
    </source>
</evidence>
<dbReference type="GO" id="GO:0005576">
    <property type="term" value="C:extracellular region"/>
    <property type="evidence" value="ECO:0007669"/>
    <property type="project" value="InterPro"/>
</dbReference>
<gene>
    <name evidence="5" type="ORF">KQP761_LOCUS13242</name>
    <name evidence="6" type="ORF">MBJ925_LOCUS28583</name>
</gene>
<evidence type="ECO:0000313" key="6">
    <source>
        <dbReference type="EMBL" id="CAF2135834.1"/>
    </source>
</evidence>
<dbReference type="Pfam" id="PF03496">
    <property type="entry name" value="ADPrib_exo_Tox"/>
    <property type="match status" value="1"/>
</dbReference>
<sequence>MSMPVRVVWLGKNKDSIVPKRLRKIVPDLSTYSTIVDCVDSIRSISSAHNNVILIISGSFDKQTAELIDILPQLRAIYIYCCDANEHITWITQRGKIGVDEIFDQENDLIVRLTTELNEATTQISPFNTMENETDIIKRDKVLVFSIFTKNIENNSVRDLTEEKTTFIWLQVLTNILINMPKLEKEAQNELISLCRQEYKKDKQQLKLIEEFSNKYTPTEAIRWFTRNPCFYKLFNQALRTQDFDIIFKFRSFITDIHQQLNDLFPPIADSLLSFRVYRGQLMTISEMEKLRVNIGGIISMNSFVSTSRDELYFMRDVVSESDFAIVLFDMAIDTRIAQAAGTPFANIQDHSYVSDEEEILLSMGTMFRIDSIAEEILDSSSVWRIKTTMCTIDDHLQIKMLVDYAKGNICSHGRMTFSTYGKFLACMSHFDSSVAYQCQLLNQLPSDHKDLPIIHNDLAYAYRESNRFSIALEHYNIALSLQEKQVSRDDVDIAMTCSDLGWLLMQMKDLKESLEFHQKALAIREQHLGDNHVDTAISYDYLGLCYLKTNDFNTALFYLQEALAIRKRCLPARHPYIAMSYCSMGSYFSTRKDHSEALQMYEQAISIYKSSMPSTHKTLALTHSSLATSYVETGQWEKAIQNLKTALEIYPKNDFHNQAISLNTLGFVYYKLRDYKQALVFYDKALQLTRKDKNTSIAASIEKNIKNLHVRELAEFQDCSVM</sequence>
<dbReference type="Gene3D" id="1.25.40.10">
    <property type="entry name" value="Tetratricopeptide repeat domain"/>
    <property type="match status" value="2"/>
</dbReference>
<dbReference type="Proteomes" id="UP000663824">
    <property type="component" value="Unassembled WGS sequence"/>
</dbReference>
<dbReference type="InterPro" id="IPR011990">
    <property type="entry name" value="TPR-like_helical_dom_sf"/>
</dbReference>
<protein>
    <recommendedName>
        <fullName evidence="4">ADP ribosyltransferase domain-containing protein</fullName>
    </recommendedName>
</protein>
<evidence type="ECO:0000256" key="3">
    <source>
        <dbReference type="PROSITE-ProRule" id="PRU00339"/>
    </source>
</evidence>
<dbReference type="SUPFAM" id="SSF56399">
    <property type="entry name" value="ADP-ribosylation"/>
    <property type="match status" value="1"/>
</dbReference>
<name>A0A815RB67_9BILA</name>
<feature type="domain" description="ADP ribosyltransferase" evidence="4">
    <location>
        <begin position="221"/>
        <end position="380"/>
    </location>
</feature>
<dbReference type="SMART" id="SM00028">
    <property type="entry name" value="TPR"/>
    <property type="match status" value="6"/>
</dbReference>
<dbReference type="PROSITE" id="PS50293">
    <property type="entry name" value="TPR_REGION"/>
    <property type="match status" value="1"/>
</dbReference>
<dbReference type="EMBL" id="CAJNRE010015273">
    <property type="protein sequence ID" value="CAF2135834.1"/>
    <property type="molecule type" value="Genomic_DNA"/>
</dbReference>
<dbReference type="Pfam" id="PF13424">
    <property type="entry name" value="TPR_12"/>
    <property type="match status" value="2"/>
</dbReference>
<dbReference type="PANTHER" id="PTHR45641">
    <property type="entry name" value="TETRATRICOPEPTIDE REPEAT PROTEIN (AFU_ORTHOLOGUE AFUA_6G03870)"/>
    <property type="match status" value="1"/>
</dbReference>
<dbReference type="PROSITE" id="PS51996">
    <property type="entry name" value="TR_MART"/>
    <property type="match status" value="1"/>
</dbReference>
<dbReference type="PROSITE" id="PS50005">
    <property type="entry name" value="TPR"/>
    <property type="match status" value="5"/>
</dbReference>
<comment type="caution">
    <text evidence="5">The sequence shown here is derived from an EMBL/GenBank/DDBJ whole genome shotgun (WGS) entry which is preliminary data.</text>
</comment>
<organism evidence="5 7">
    <name type="scientific">Rotaria magnacalcarata</name>
    <dbReference type="NCBI Taxonomy" id="392030"/>
    <lineage>
        <taxon>Eukaryota</taxon>
        <taxon>Metazoa</taxon>
        <taxon>Spiralia</taxon>
        <taxon>Gnathifera</taxon>
        <taxon>Rotifera</taxon>
        <taxon>Eurotatoria</taxon>
        <taxon>Bdelloidea</taxon>
        <taxon>Philodinida</taxon>
        <taxon>Philodinidae</taxon>
        <taxon>Rotaria</taxon>
    </lineage>
</organism>
<dbReference type="EMBL" id="CAJNOW010006100">
    <property type="protein sequence ID" value="CAF1474807.1"/>
    <property type="molecule type" value="Genomic_DNA"/>
</dbReference>
<evidence type="ECO:0000259" key="4">
    <source>
        <dbReference type="Pfam" id="PF03496"/>
    </source>
</evidence>
<keyword evidence="2 3" id="KW-0802">TPR repeat</keyword>
<evidence type="ECO:0000256" key="2">
    <source>
        <dbReference type="ARBA" id="ARBA00022803"/>
    </source>
</evidence>
<dbReference type="InterPro" id="IPR003540">
    <property type="entry name" value="ADP-ribosyltransferase"/>
</dbReference>
<dbReference type="AlphaFoldDB" id="A0A815RB67"/>
<feature type="repeat" description="TPR" evidence="3">
    <location>
        <begin position="579"/>
        <end position="612"/>
    </location>
</feature>